<protein>
    <submittedName>
        <fullName evidence="1">MFS general substrate transporter</fullName>
    </submittedName>
</protein>
<comment type="caution">
    <text evidence="1">The sequence shown here is derived from an EMBL/GenBank/DDBJ whole genome shotgun (WGS) entry which is preliminary data.</text>
</comment>
<evidence type="ECO:0000313" key="1">
    <source>
        <dbReference type="EMBL" id="KAI0058841.1"/>
    </source>
</evidence>
<evidence type="ECO:0000313" key="2">
    <source>
        <dbReference type="Proteomes" id="UP000814140"/>
    </source>
</evidence>
<reference evidence="1" key="1">
    <citation type="submission" date="2021-03" db="EMBL/GenBank/DDBJ databases">
        <authorList>
            <consortium name="DOE Joint Genome Institute"/>
            <person name="Ahrendt S."/>
            <person name="Looney B.P."/>
            <person name="Miyauchi S."/>
            <person name="Morin E."/>
            <person name="Drula E."/>
            <person name="Courty P.E."/>
            <person name="Chicoki N."/>
            <person name="Fauchery L."/>
            <person name="Kohler A."/>
            <person name="Kuo A."/>
            <person name="Labutti K."/>
            <person name="Pangilinan J."/>
            <person name="Lipzen A."/>
            <person name="Riley R."/>
            <person name="Andreopoulos W."/>
            <person name="He G."/>
            <person name="Johnson J."/>
            <person name="Barry K.W."/>
            <person name="Grigoriev I.V."/>
            <person name="Nagy L."/>
            <person name="Hibbett D."/>
            <person name="Henrissat B."/>
            <person name="Matheny P.B."/>
            <person name="Labbe J."/>
            <person name="Martin F."/>
        </authorList>
    </citation>
    <scope>NUCLEOTIDE SEQUENCE</scope>
    <source>
        <strain evidence="1">HHB10654</strain>
    </source>
</reference>
<dbReference type="Proteomes" id="UP000814140">
    <property type="component" value="Unassembled WGS sequence"/>
</dbReference>
<reference evidence="1" key="2">
    <citation type="journal article" date="2022" name="New Phytol.">
        <title>Evolutionary transition to the ectomycorrhizal habit in the genomes of a hyperdiverse lineage of mushroom-forming fungi.</title>
        <authorList>
            <person name="Looney B."/>
            <person name="Miyauchi S."/>
            <person name="Morin E."/>
            <person name="Drula E."/>
            <person name="Courty P.E."/>
            <person name="Kohler A."/>
            <person name="Kuo A."/>
            <person name="LaButti K."/>
            <person name="Pangilinan J."/>
            <person name="Lipzen A."/>
            <person name="Riley R."/>
            <person name="Andreopoulos W."/>
            <person name="He G."/>
            <person name="Johnson J."/>
            <person name="Nolan M."/>
            <person name="Tritt A."/>
            <person name="Barry K.W."/>
            <person name="Grigoriev I.V."/>
            <person name="Nagy L.G."/>
            <person name="Hibbett D."/>
            <person name="Henrissat B."/>
            <person name="Matheny P.B."/>
            <person name="Labbe J."/>
            <person name="Martin F.M."/>
        </authorList>
    </citation>
    <scope>NUCLEOTIDE SEQUENCE</scope>
    <source>
        <strain evidence="1">HHB10654</strain>
    </source>
</reference>
<dbReference type="EMBL" id="MU277231">
    <property type="protein sequence ID" value="KAI0058841.1"/>
    <property type="molecule type" value="Genomic_DNA"/>
</dbReference>
<name>A0ACB8SSF4_9AGAM</name>
<keyword evidence="2" id="KW-1185">Reference proteome</keyword>
<organism evidence="1 2">
    <name type="scientific">Artomyces pyxidatus</name>
    <dbReference type="NCBI Taxonomy" id="48021"/>
    <lineage>
        <taxon>Eukaryota</taxon>
        <taxon>Fungi</taxon>
        <taxon>Dikarya</taxon>
        <taxon>Basidiomycota</taxon>
        <taxon>Agaricomycotina</taxon>
        <taxon>Agaricomycetes</taxon>
        <taxon>Russulales</taxon>
        <taxon>Auriscalpiaceae</taxon>
        <taxon>Artomyces</taxon>
    </lineage>
</organism>
<sequence>MEKASLTDLEQQDSSTKHTSANEDNEQSHPVDGGTRAWLTLFGAWLSVAATFGYTNAFGVYQDLYTREHDISASRASWIGATQMFVLIATGVPAGKLYDMGYFRRIFVVGAVIYIFSLFMVSLAHPDKYYQVFLSQGIGMGIGGGLIYTPALAIQSQHWRTHRSLAMGVASTGVAVGGIFFPIMLNRLVHGSAGFAWGVRASAFVVMGMLGTAGCIMTSYPRRVAKDSEPAPDAIFKDAPYMVFIIGGIFVNWGIFLPYFYLQLYGIVHGIDPKFAFYMLAIMNGSSIPGRVVPNLLSGKLGPINILASASFGCAILTFALLSVKFSIAGIVIFAVLYGFCAGTLFSMVSPAVAAYCDERQLGARLGLALAMGSVGILTGAPIEGELLGANYTWSRPIFFSAVRSRALTT</sequence>
<accession>A0ACB8SSF4</accession>
<proteinExistence type="predicted"/>
<gene>
    <name evidence="1" type="ORF">BV25DRAFT_1963641</name>
</gene>